<dbReference type="AlphaFoldDB" id="A0A7S3C0P5"/>
<evidence type="ECO:0000256" key="1">
    <source>
        <dbReference type="SAM" id="MobiDB-lite"/>
    </source>
</evidence>
<gene>
    <name evidence="2" type="ORF">HERI1096_LOCUS38532</name>
</gene>
<feature type="region of interest" description="Disordered" evidence="1">
    <location>
        <begin position="40"/>
        <end position="60"/>
    </location>
</feature>
<sequence length="149" mass="15271">MQRDLAAAAAAAAADPDGSYHSTDNYESLLDAPLHAPLASLQPSRRVRMKTSQGSESERLIPCTQTGHQALQGSAYVREVLVGDQGGDQGEAEGPPPQAVVLRSASGISAAEFIEADEVADEAVDAAADTHTAAEGGGRAGCMSVSQPR</sequence>
<evidence type="ECO:0000313" key="2">
    <source>
        <dbReference type="EMBL" id="CAE0150638.1"/>
    </source>
</evidence>
<dbReference type="EMBL" id="HBHX01069770">
    <property type="protein sequence ID" value="CAE0150638.1"/>
    <property type="molecule type" value="Transcribed_RNA"/>
</dbReference>
<proteinExistence type="predicted"/>
<name>A0A7S3C0P5_9EUKA</name>
<accession>A0A7S3C0P5</accession>
<protein>
    <submittedName>
        <fullName evidence="2">Uncharacterized protein</fullName>
    </submittedName>
</protein>
<reference evidence="2" key="1">
    <citation type="submission" date="2021-01" db="EMBL/GenBank/DDBJ databases">
        <authorList>
            <person name="Corre E."/>
            <person name="Pelletier E."/>
            <person name="Niang G."/>
            <person name="Scheremetjew M."/>
            <person name="Finn R."/>
            <person name="Kale V."/>
            <person name="Holt S."/>
            <person name="Cochrane G."/>
            <person name="Meng A."/>
            <person name="Brown T."/>
            <person name="Cohen L."/>
        </authorList>
    </citation>
    <scope>NUCLEOTIDE SEQUENCE</scope>
    <source>
        <strain evidence="2">CCMP281</strain>
    </source>
</reference>
<feature type="region of interest" description="Disordered" evidence="1">
    <location>
        <begin position="129"/>
        <end position="149"/>
    </location>
</feature>
<feature type="region of interest" description="Disordered" evidence="1">
    <location>
        <begin position="1"/>
        <end position="26"/>
    </location>
</feature>
<feature type="compositionally biased region" description="Low complexity" evidence="1">
    <location>
        <begin position="1"/>
        <end position="14"/>
    </location>
</feature>
<organism evidence="2">
    <name type="scientific">Haptolina ericina</name>
    <dbReference type="NCBI Taxonomy" id="156174"/>
    <lineage>
        <taxon>Eukaryota</taxon>
        <taxon>Haptista</taxon>
        <taxon>Haptophyta</taxon>
        <taxon>Prymnesiophyceae</taxon>
        <taxon>Prymnesiales</taxon>
        <taxon>Prymnesiaceae</taxon>
        <taxon>Haptolina</taxon>
    </lineage>
</organism>